<comment type="caution">
    <text evidence="2">The sequence shown here is derived from an EMBL/GenBank/DDBJ whole genome shotgun (WGS) entry which is preliminary data.</text>
</comment>
<gene>
    <name evidence="2" type="ORF">MM239_11425</name>
</gene>
<feature type="region of interest" description="Disordered" evidence="1">
    <location>
        <begin position="223"/>
        <end position="274"/>
    </location>
</feature>
<proteinExistence type="predicted"/>
<dbReference type="Proteomes" id="UP001165489">
    <property type="component" value="Unassembled WGS sequence"/>
</dbReference>
<evidence type="ECO:0000313" key="2">
    <source>
        <dbReference type="EMBL" id="MCH7410006.1"/>
    </source>
</evidence>
<accession>A0ABS9V0R2</accession>
<evidence type="ECO:0008006" key="4">
    <source>
        <dbReference type="Google" id="ProtNLM"/>
    </source>
</evidence>
<organism evidence="2 3">
    <name type="scientific">Belliella filtrata</name>
    <dbReference type="NCBI Taxonomy" id="2923435"/>
    <lineage>
        <taxon>Bacteria</taxon>
        <taxon>Pseudomonadati</taxon>
        <taxon>Bacteroidota</taxon>
        <taxon>Cytophagia</taxon>
        <taxon>Cytophagales</taxon>
        <taxon>Cyclobacteriaceae</taxon>
        <taxon>Belliella</taxon>
    </lineage>
</organism>
<reference evidence="2" key="1">
    <citation type="submission" date="2022-03" db="EMBL/GenBank/DDBJ databases">
        <title>De novo assembled genomes of Belliella spp. (Cyclobacteriaceae) strains.</title>
        <authorList>
            <person name="Szabo A."/>
            <person name="Korponai K."/>
            <person name="Felfoldi T."/>
        </authorList>
    </citation>
    <scope>NUCLEOTIDE SEQUENCE</scope>
    <source>
        <strain evidence="2">DSM 111904</strain>
    </source>
</reference>
<evidence type="ECO:0000256" key="1">
    <source>
        <dbReference type="SAM" id="MobiDB-lite"/>
    </source>
</evidence>
<keyword evidence="3" id="KW-1185">Reference proteome</keyword>
<dbReference type="RefSeq" id="WP_241348376.1">
    <property type="nucleotide sequence ID" value="NZ_JAKZGP010000027.1"/>
</dbReference>
<evidence type="ECO:0000313" key="3">
    <source>
        <dbReference type="Proteomes" id="UP001165489"/>
    </source>
</evidence>
<feature type="compositionally biased region" description="Basic and acidic residues" evidence="1">
    <location>
        <begin position="223"/>
        <end position="232"/>
    </location>
</feature>
<sequence>MEQQNLEFLKEKLKYSGFDPELIQQMEKQMEKGLKEFQLQRTMEIEGNKVDFNLHFNKSDTSEKYFFNKTDVTLHPSMENGAAVSHTFYQNQNISAKEAFNLLQGRAVDKTLFNKEGQSYKAWLQLDLKDKDVGNNYKVNQYHENYGYNLKDLIGQLPVKFDDRQAEWLEKSLQKGNRHGVTMELEGKTEKIYVEANPQFKTFNFYDESGKRISKDELNIKMEHQGTKKTESQKQNPTGQSSKSEDDSKKKSAPKVNQQPSVKKRPTRKKGVGV</sequence>
<feature type="compositionally biased region" description="Basic residues" evidence="1">
    <location>
        <begin position="262"/>
        <end position="274"/>
    </location>
</feature>
<name>A0ABS9V0R2_9BACT</name>
<protein>
    <recommendedName>
        <fullName evidence="4">DUF3945 domain-containing protein</fullName>
    </recommendedName>
</protein>
<dbReference type="EMBL" id="JAKZGP010000027">
    <property type="protein sequence ID" value="MCH7410006.1"/>
    <property type="molecule type" value="Genomic_DNA"/>
</dbReference>